<dbReference type="InterPro" id="IPR013320">
    <property type="entry name" value="ConA-like_dom_sf"/>
</dbReference>
<dbReference type="RefSeq" id="WP_083192411.1">
    <property type="nucleotide sequence ID" value="NZ_CP020570.1"/>
</dbReference>
<feature type="domain" description="LamG-like jellyroll fold" evidence="5">
    <location>
        <begin position="1058"/>
        <end position="1221"/>
    </location>
</feature>
<evidence type="ECO:0000259" key="5">
    <source>
        <dbReference type="SMART" id="SM00560"/>
    </source>
</evidence>
<dbReference type="Gene3D" id="2.60.120.200">
    <property type="match status" value="2"/>
</dbReference>
<evidence type="ECO:0000313" key="6">
    <source>
        <dbReference type="EMBL" id="ARF61763.1"/>
    </source>
</evidence>
<accession>A0A1V0U960</accession>
<proteinExistence type="predicted"/>
<gene>
    <name evidence="6" type="ORF">B1H20_10345</name>
</gene>
<dbReference type="KEGG" id="svu:B1H20_10345"/>
<evidence type="ECO:0000313" key="7">
    <source>
        <dbReference type="Proteomes" id="UP000192445"/>
    </source>
</evidence>
<evidence type="ECO:0000256" key="3">
    <source>
        <dbReference type="SAM" id="MobiDB-lite"/>
    </source>
</evidence>
<feature type="signal peptide" evidence="4">
    <location>
        <begin position="1"/>
        <end position="20"/>
    </location>
</feature>
<sequence length="1230" mass="129070">MASLLALALLLVIPVPQARGAEAAENPPASTEEERALDRARDSGTRAEVESRRTEYATVYANPDGATFTLEQSVVPVRVAKAAGGWQAPDATLERRSDGTVGPKAAAVSIALSSGGDDALARIEKSGRSLRFTWPQKLPTPRIDGASAVYADVLPDVDLKVTATVESFQQVLVVRTPEAAADPRLKKLTLGMETSGLDVRKGGSGNLAAVDGDGQTVFRSPPAQMWDSAGAAAPASAPRRATGATAPRSPVTSADPATGASAKSGAPASPAPEKPADPAESSPSGQGAEPGQGDNVERVDVQVTEDSLTLVPDAGMLKGTPPAAFPLFIDPPVTWGGSERILLRSDGYESYGWGNGDDNQGKGVGKCGTWGVYYCGPGYTQRLYFEFSPAELKGKNVLHAAFRVTEPWAFQCDPRVVDLVRTNNISSSTTWSSRPANLDLMVDRSVSAGRGSACDPDSPDAPITFEDSPSESNENLTPTVKSFAAGKFSRLTLMLKAHDEGDTAAWKRFKNDAVLIVKYVGLPALPTATGFVTGNGVVCSRDADAPSVIADPGPLVTGKPMAAPGGTSQANLRIRWRTEKLSGSTWSVAHTDLDGPTSGYVGSGAAQNRRLPTLAEGVQYRLKALTLSYDEAGDNRLNTGYTSPCYFTVDRSRPKSPVITPASGSPYTLCAAVCLPGGGPGVKGKFTFAPASGDTNVAYQYRQANKGTWSAEIKGSTVSVDITPPATGTYQLEVRAKDTVTWGASQIVSFLVKAGEGPVGRWRFDEASGAAVDSSTTVPANQENATLNGGAVRDGLGRRGELRHGPDGTPLATPRTDTGLRLNGTTAYASTSAPVLETRSAYTVASWVRMEDRKTEGVVLSQDGATYSPFLLWYENTYDSWCFGTKAQEADDGKAYLGVCGRQPAVPNAWTHLAGSYDPATKTLVLYVNGQRQASRTVEGAWAAPGGLQIGRYKWAGKYYNNFHGSIDEVAAWQRVLSPEEVATEARTLSPGTGQADVELVAHWDAAGASGAALTDRTTGYGRDLALGGGAVLDGRSLVLDGKDDAAATAGPVVDESGSFTVTAAAELDQEALAAKEIGYIGQVAGQRTANGSSWGLWFKLTGKETRFDDDGNEYTAPVGLWHFGRVGATGAGDWVSSDEVAELGSPVRLTGVFDALDETNGPVVRLHVGLKQNDADRTWTSAVGAGDFTVGKGYSTTAWGHHLPARVDDVRLWAGAMSDVDQIAEVVGD</sequence>
<dbReference type="STRING" id="1935.B1H20_10345"/>
<organism evidence="6 7">
    <name type="scientific">Streptomyces violaceoruber</name>
    <dbReference type="NCBI Taxonomy" id="1935"/>
    <lineage>
        <taxon>Bacteria</taxon>
        <taxon>Bacillati</taxon>
        <taxon>Actinomycetota</taxon>
        <taxon>Actinomycetes</taxon>
        <taxon>Kitasatosporales</taxon>
        <taxon>Streptomycetaceae</taxon>
        <taxon>Streptomyces</taxon>
        <taxon>Streptomyces violaceoruber group</taxon>
    </lineage>
</organism>
<protein>
    <submittedName>
        <fullName evidence="6">LamG domain protein jellyroll fold domain protein</fullName>
    </submittedName>
</protein>
<feature type="chain" id="PRO_5039508576" evidence="4">
    <location>
        <begin position="21"/>
        <end position="1230"/>
    </location>
</feature>
<dbReference type="SUPFAM" id="SSF49899">
    <property type="entry name" value="Concanavalin A-like lectins/glucanases"/>
    <property type="match status" value="2"/>
</dbReference>
<feature type="region of interest" description="Disordered" evidence="3">
    <location>
        <begin position="19"/>
        <end position="50"/>
    </location>
</feature>
<name>A0A1V0U960_STRVN</name>
<evidence type="ECO:0000256" key="1">
    <source>
        <dbReference type="ARBA" id="ARBA00022729"/>
    </source>
</evidence>
<dbReference type="Pfam" id="PF13385">
    <property type="entry name" value="Laminin_G_3"/>
    <property type="match status" value="1"/>
</dbReference>
<evidence type="ECO:0000256" key="2">
    <source>
        <dbReference type="ARBA" id="ARBA00023157"/>
    </source>
</evidence>
<feature type="compositionally biased region" description="Low complexity" evidence="3">
    <location>
        <begin position="228"/>
        <end position="268"/>
    </location>
</feature>
<feature type="domain" description="LamG-like jellyroll fold" evidence="5">
    <location>
        <begin position="840"/>
        <end position="980"/>
    </location>
</feature>
<dbReference type="Proteomes" id="UP000192445">
    <property type="component" value="Chromosome"/>
</dbReference>
<evidence type="ECO:0000256" key="4">
    <source>
        <dbReference type="SAM" id="SignalP"/>
    </source>
</evidence>
<reference evidence="6 7" key="1">
    <citation type="submission" date="2017-03" db="EMBL/GenBank/DDBJ databases">
        <title>Complete Genome Sequence of a natural compounds producer, Streptomyces violaceus S21.</title>
        <authorList>
            <person name="Zhong C."/>
            <person name="Zhao Z."/>
            <person name="Fu J."/>
            <person name="Zong G."/>
            <person name="Qin R."/>
            <person name="Cao G."/>
        </authorList>
    </citation>
    <scope>NUCLEOTIDE SEQUENCE [LARGE SCALE GENOMIC DNA]</scope>
    <source>
        <strain evidence="6 7">S21</strain>
    </source>
</reference>
<dbReference type="AlphaFoldDB" id="A0A1V0U960"/>
<dbReference type="PANTHER" id="PTHR46943">
    <property type="entry name" value="PENTRAXIN-RELATED PROTEIN PTX3"/>
    <property type="match status" value="1"/>
</dbReference>
<keyword evidence="1 4" id="KW-0732">Signal</keyword>
<dbReference type="SMART" id="SM00560">
    <property type="entry name" value="LamGL"/>
    <property type="match status" value="2"/>
</dbReference>
<dbReference type="InterPro" id="IPR006558">
    <property type="entry name" value="LamG-like"/>
</dbReference>
<keyword evidence="2" id="KW-1015">Disulfide bond</keyword>
<dbReference type="EMBL" id="CP020570">
    <property type="protein sequence ID" value="ARF61763.1"/>
    <property type="molecule type" value="Genomic_DNA"/>
</dbReference>
<dbReference type="GO" id="GO:0006955">
    <property type="term" value="P:immune response"/>
    <property type="evidence" value="ECO:0007669"/>
    <property type="project" value="InterPro"/>
</dbReference>
<dbReference type="PANTHER" id="PTHR46943:SF1">
    <property type="entry name" value="PENTRAXIN-RELATED PROTEIN PTX3"/>
    <property type="match status" value="1"/>
</dbReference>
<feature type="region of interest" description="Disordered" evidence="3">
    <location>
        <begin position="195"/>
        <end position="294"/>
    </location>
</feature>
<dbReference type="InterPro" id="IPR042837">
    <property type="entry name" value="PTX3"/>
</dbReference>
<feature type="compositionally biased region" description="Basic and acidic residues" evidence="3">
    <location>
        <begin position="32"/>
        <end position="50"/>
    </location>
</feature>